<organism evidence="1 2">
    <name type="scientific">Dryococelus australis</name>
    <dbReference type="NCBI Taxonomy" id="614101"/>
    <lineage>
        <taxon>Eukaryota</taxon>
        <taxon>Metazoa</taxon>
        <taxon>Ecdysozoa</taxon>
        <taxon>Arthropoda</taxon>
        <taxon>Hexapoda</taxon>
        <taxon>Insecta</taxon>
        <taxon>Pterygota</taxon>
        <taxon>Neoptera</taxon>
        <taxon>Polyneoptera</taxon>
        <taxon>Phasmatodea</taxon>
        <taxon>Verophasmatodea</taxon>
        <taxon>Anareolatae</taxon>
        <taxon>Phasmatidae</taxon>
        <taxon>Eurycanthinae</taxon>
        <taxon>Dryococelus</taxon>
    </lineage>
</organism>
<comment type="caution">
    <text evidence="1">The sequence shown here is derived from an EMBL/GenBank/DDBJ whole genome shotgun (WGS) entry which is preliminary data.</text>
</comment>
<dbReference type="EMBL" id="JARBHB010000006">
    <property type="protein sequence ID" value="KAJ8881874.1"/>
    <property type="molecule type" value="Genomic_DNA"/>
</dbReference>
<evidence type="ECO:0000313" key="1">
    <source>
        <dbReference type="EMBL" id="KAJ8881874.1"/>
    </source>
</evidence>
<reference evidence="1 2" key="1">
    <citation type="submission" date="2023-02" db="EMBL/GenBank/DDBJ databases">
        <title>LHISI_Scaffold_Assembly.</title>
        <authorList>
            <person name="Stuart O.P."/>
            <person name="Cleave R."/>
            <person name="Magrath M.J.L."/>
            <person name="Mikheyev A.S."/>
        </authorList>
    </citation>
    <scope>NUCLEOTIDE SEQUENCE [LARGE SCALE GENOMIC DNA]</scope>
    <source>
        <strain evidence="1">Daus_M_001</strain>
        <tissue evidence="1">Leg muscle</tissue>
    </source>
</reference>
<accession>A0ABQ9HC95</accession>
<dbReference type="Proteomes" id="UP001159363">
    <property type="component" value="Chromosome 5"/>
</dbReference>
<gene>
    <name evidence="1" type="ORF">PR048_018360</name>
</gene>
<evidence type="ECO:0000313" key="2">
    <source>
        <dbReference type="Proteomes" id="UP001159363"/>
    </source>
</evidence>
<keyword evidence="2" id="KW-1185">Reference proteome</keyword>
<name>A0ABQ9HC95_9NEOP</name>
<sequence>MMTISAGKTTTLLHKTYSTTLKRTPYLAVDRRHKRPLEEAVLDAVAHAGNGHQVDPCLPQTQRGSRFITTRRYTSGHHLCEAGGFLSRRHQRWCRLECRREVLQSSELLTWTIERL</sequence>
<proteinExistence type="predicted"/>
<protein>
    <submittedName>
        <fullName evidence="1">Uncharacterized protein</fullName>
    </submittedName>
</protein>